<keyword evidence="2" id="KW-0472">Membrane</keyword>
<evidence type="ECO:0000313" key="4">
    <source>
        <dbReference type="EMBL" id="CAL5136422.1"/>
    </source>
</evidence>
<feature type="region of interest" description="Disordered" evidence="1">
    <location>
        <begin position="177"/>
        <end position="198"/>
    </location>
</feature>
<feature type="signal peptide" evidence="3">
    <location>
        <begin position="1"/>
        <end position="17"/>
    </location>
</feature>
<evidence type="ECO:0000313" key="5">
    <source>
        <dbReference type="Proteomes" id="UP001497525"/>
    </source>
</evidence>
<dbReference type="AlphaFoldDB" id="A0AAV2TG56"/>
<dbReference type="Proteomes" id="UP001497525">
    <property type="component" value="Unassembled WGS sequence"/>
</dbReference>
<feature type="chain" id="PRO_5043977029" evidence="3">
    <location>
        <begin position="18"/>
        <end position="404"/>
    </location>
</feature>
<keyword evidence="2" id="KW-1133">Transmembrane helix</keyword>
<sequence length="404" mass="45073">MPLGLLTAFLLVYGSSGQIVFELLLKSYNSNLMRDNASSKGRCEFNLTVQNNGQSKNYVFGVDKEQYRNSSIVLFPEILAFGLGNPLRFTVADYRQPTFKVTIAINDNNLDNQTETVVFKDTLSFGHEVAQRRTNAIMEQRILTNSGGRLIAFVCWYCARGSYGELCHKSSIALDSDSGLSKKTGNPGGSTEPLGSGNGQLWWMSGSKNGDCPRDPCFLLKIPKTGRLSEKFLKSEYNDLLNERLMNIRRGLSDKLSIDDTVDIRPEAEQLLLSTGLMAIFASNRSPHVADKVLISSAVIIMNFIPESRYLVTSSYDPRREIIPGVVTWSFPVMNATKNVTGSDSSWLVAGFWIVLLMAVVLSTVLTYFTHKQEAKRSQPLFAPRRRLFIIPFTCENAEQSPRS</sequence>
<organism evidence="4 5">
    <name type="scientific">Calicophoron daubneyi</name>
    <name type="common">Rumen fluke</name>
    <name type="synonym">Paramphistomum daubneyi</name>
    <dbReference type="NCBI Taxonomy" id="300641"/>
    <lineage>
        <taxon>Eukaryota</taxon>
        <taxon>Metazoa</taxon>
        <taxon>Spiralia</taxon>
        <taxon>Lophotrochozoa</taxon>
        <taxon>Platyhelminthes</taxon>
        <taxon>Trematoda</taxon>
        <taxon>Digenea</taxon>
        <taxon>Plagiorchiida</taxon>
        <taxon>Pronocephalata</taxon>
        <taxon>Paramphistomoidea</taxon>
        <taxon>Paramphistomidae</taxon>
        <taxon>Calicophoron</taxon>
    </lineage>
</organism>
<protein>
    <submittedName>
        <fullName evidence="4">Uncharacterized protein</fullName>
    </submittedName>
</protein>
<reference evidence="4" key="1">
    <citation type="submission" date="2024-06" db="EMBL/GenBank/DDBJ databases">
        <authorList>
            <person name="Liu X."/>
            <person name="Lenzi L."/>
            <person name="Haldenby T S."/>
            <person name="Uol C."/>
        </authorList>
    </citation>
    <scope>NUCLEOTIDE SEQUENCE</scope>
</reference>
<dbReference type="EMBL" id="CAXLJL010000312">
    <property type="protein sequence ID" value="CAL5136422.1"/>
    <property type="molecule type" value="Genomic_DNA"/>
</dbReference>
<accession>A0AAV2TG56</accession>
<proteinExistence type="predicted"/>
<keyword evidence="2" id="KW-0812">Transmembrane</keyword>
<keyword evidence="3" id="KW-0732">Signal</keyword>
<name>A0AAV2TG56_CALDB</name>
<gene>
    <name evidence="4" type="ORF">CDAUBV1_LOCUS10516</name>
</gene>
<feature type="transmembrane region" description="Helical" evidence="2">
    <location>
        <begin position="347"/>
        <end position="369"/>
    </location>
</feature>
<evidence type="ECO:0000256" key="3">
    <source>
        <dbReference type="SAM" id="SignalP"/>
    </source>
</evidence>
<comment type="caution">
    <text evidence="4">The sequence shown here is derived from an EMBL/GenBank/DDBJ whole genome shotgun (WGS) entry which is preliminary data.</text>
</comment>
<evidence type="ECO:0000256" key="1">
    <source>
        <dbReference type="SAM" id="MobiDB-lite"/>
    </source>
</evidence>
<evidence type="ECO:0000256" key="2">
    <source>
        <dbReference type="SAM" id="Phobius"/>
    </source>
</evidence>